<feature type="signal peptide" evidence="1">
    <location>
        <begin position="1"/>
        <end position="19"/>
    </location>
</feature>
<sequence>MRATTVGILSLCLVIGLSAGVVVPNGGHFAAPFVPATDLAQELMEIYSLIQFKPMNQLLVRYLINDAQFQAFVRILNSNGGFTARWRLRSQPEIVMFLQWVNQQLALSRGKFELEDMEMCVTLVNRYPYWSGTVSGWAGFLSELEMYFPQYAIQAHIQAKLQLPGIFAEFWSRLQALQVVYERWLAMPSTQTVVNELQAAGIDQIHLDTLIRNLFGWNTINGTTTAAPGTPSLTPTVAPGAVMPPGLIL</sequence>
<protein>
    <submittedName>
        <fullName evidence="3">Uncharacterized protein LOC117571858</fullName>
    </submittedName>
</protein>
<name>A0A6P8XC01_DROAB</name>
<gene>
    <name evidence="3" type="primary">LOC117571858</name>
</gene>
<dbReference type="PANTHER" id="PTHR21163">
    <property type="entry name" value="PROTEIN G12"/>
    <property type="match status" value="1"/>
</dbReference>
<dbReference type="PANTHER" id="PTHR21163:SF0">
    <property type="entry name" value="GH08205P-RELATED"/>
    <property type="match status" value="1"/>
</dbReference>
<accession>A0A6P8XC01</accession>
<dbReference type="OrthoDB" id="7882129at2759"/>
<dbReference type="RefSeq" id="XP_034110144.1">
    <property type="nucleotide sequence ID" value="XM_034254253.2"/>
</dbReference>
<keyword evidence="2" id="KW-1185">Reference proteome</keyword>
<organism evidence="2 3">
    <name type="scientific">Drosophila albomicans</name>
    <name type="common">Fruit fly</name>
    <dbReference type="NCBI Taxonomy" id="7291"/>
    <lineage>
        <taxon>Eukaryota</taxon>
        <taxon>Metazoa</taxon>
        <taxon>Ecdysozoa</taxon>
        <taxon>Arthropoda</taxon>
        <taxon>Hexapoda</taxon>
        <taxon>Insecta</taxon>
        <taxon>Pterygota</taxon>
        <taxon>Neoptera</taxon>
        <taxon>Endopterygota</taxon>
        <taxon>Diptera</taxon>
        <taxon>Brachycera</taxon>
        <taxon>Muscomorpha</taxon>
        <taxon>Ephydroidea</taxon>
        <taxon>Drosophilidae</taxon>
        <taxon>Drosophila</taxon>
    </lineage>
</organism>
<evidence type="ECO:0000313" key="2">
    <source>
        <dbReference type="Proteomes" id="UP000515160"/>
    </source>
</evidence>
<keyword evidence="1" id="KW-0732">Signal</keyword>
<evidence type="ECO:0000313" key="3">
    <source>
        <dbReference type="RefSeq" id="XP_034110144.1"/>
    </source>
</evidence>
<proteinExistence type="predicted"/>
<dbReference type="Proteomes" id="UP000515160">
    <property type="component" value="Chromosome 3"/>
</dbReference>
<dbReference type="Pfam" id="PF06757">
    <property type="entry name" value="Ins_allergen_rp"/>
    <property type="match status" value="1"/>
</dbReference>
<feature type="chain" id="PRO_5028370826" evidence="1">
    <location>
        <begin position="20"/>
        <end position="249"/>
    </location>
</feature>
<dbReference type="GeneID" id="117571858"/>
<dbReference type="InterPro" id="IPR010629">
    <property type="entry name" value="Ins_allergen"/>
</dbReference>
<evidence type="ECO:0000256" key="1">
    <source>
        <dbReference type="SAM" id="SignalP"/>
    </source>
</evidence>
<dbReference type="AlphaFoldDB" id="A0A6P8XC01"/>
<reference evidence="3" key="1">
    <citation type="submission" date="2025-08" db="UniProtKB">
        <authorList>
            <consortium name="RefSeq"/>
        </authorList>
    </citation>
    <scope>IDENTIFICATION</scope>
    <source>
        <strain evidence="3">15112-1751.03</strain>
        <tissue evidence="3">Whole Adult</tissue>
    </source>
</reference>